<evidence type="ECO:0000313" key="2">
    <source>
        <dbReference type="EMBL" id="OPX48500.1"/>
    </source>
</evidence>
<keyword evidence="1" id="KW-1133">Transmembrane helix</keyword>
<feature type="transmembrane region" description="Helical" evidence="1">
    <location>
        <begin position="534"/>
        <end position="552"/>
    </location>
</feature>
<reference evidence="2 3" key="1">
    <citation type="submission" date="2016-02" db="EMBL/GenBank/DDBJ databases">
        <title>Genome sequence of Clostridium thermobutyricum DSM 4928.</title>
        <authorList>
            <person name="Poehlein A."/>
            <person name="Daniel R."/>
        </authorList>
    </citation>
    <scope>NUCLEOTIDE SEQUENCE [LARGE SCALE GENOMIC DNA]</scope>
    <source>
        <strain evidence="2 3">DSM 4928</strain>
    </source>
</reference>
<keyword evidence="1" id="KW-0812">Transmembrane</keyword>
<dbReference type="EMBL" id="LTAY01000031">
    <property type="protein sequence ID" value="OPX48500.1"/>
    <property type="molecule type" value="Genomic_DNA"/>
</dbReference>
<evidence type="ECO:0000313" key="3">
    <source>
        <dbReference type="Proteomes" id="UP000191448"/>
    </source>
</evidence>
<keyword evidence="1" id="KW-0472">Membrane</keyword>
<protein>
    <recommendedName>
        <fullName evidence="4">Phage-related minor tail protein</fullName>
    </recommendedName>
</protein>
<evidence type="ECO:0008006" key="4">
    <source>
        <dbReference type="Google" id="ProtNLM"/>
    </source>
</evidence>
<name>A0A1V4SXD5_9CLOT</name>
<dbReference type="AlphaFoldDB" id="A0A1V4SXD5"/>
<sequence>MSEVYKASGSITIDVNQAVIAFNTIEKKSKQSTTEIEKSTTKTKKFGEKLSGFGDKMTKRVTLPLAGVAAASFKLASDLNENINKADVVFKGNAATVEKWADTSLQKMGMCKSSALEMAAKFGDMGSAMGLNSQQTMDYSMNLTQLAADLASFKNISIERASQALTGVYTGETESLKGLGYVMTQTNLQAFALATGFKKASGNSIEAQKAAIGVEKAQKKLNETMKKYGKNSLETKEASVNLASAQDKLKKAMNGGTLQLTQAEQVQLRYKYIMAQTKDAQGDFARTSDQAANAGRIFKESVKALGGTIGTNLLPIFTPFINDANKLIQKFAGMSEGQQHLILGLGGFAAAIGPVTKGISNFGKGVKRTTKFIKDFPGNIKKGVGAIKNFAVATKNGTNLLGKFGKGLIKATKAVGKFTLKLIKAVGKGLLKFGKAIVSCIKSLGKFTLKLIQATGRGLLKFGKAILSCIKSFGKFTLAILKNTGVALKNAAIWVAQKAKLLAYKAAQLAVTGATKAMTLAQKALNLVMETNPIILVITLLLGLAAVFVTLYKKCDWFRNGVNAVWSKITNIFNNFSNFLSGIFATDWTKSFGIFGNIINAFMHNLSNIFSSIKNIFGGLIDFITGVFTGNWSKAWHGVVRLFGGIMSGLGAVIKAPLNAVIGLINMAIDGLNSISFTVPSFIPGIGGKHFGVNIPKMSYLYTGAVFDEPTLLGNNTVVGDKFKGQGSQREYVLPEPMIRKVVSEEVTKAINQLGIYLDGRQVGRCLAKYKDEMDNVNKSLNPFLM</sequence>
<organism evidence="2 3">
    <name type="scientific">Clostridium thermobutyricum DSM 4928</name>
    <dbReference type="NCBI Taxonomy" id="1121339"/>
    <lineage>
        <taxon>Bacteria</taxon>
        <taxon>Bacillati</taxon>
        <taxon>Bacillota</taxon>
        <taxon>Clostridia</taxon>
        <taxon>Eubacteriales</taxon>
        <taxon>Clostridiaceae</taxon>
        <taxon>Clostridium</taxon>
    </lineage>
</organism>
<accession>A0A1V4SXD5</accession>
<dbReference type="Proteomes" id="UP000191448">
    <property type="component" value="Unassembled WGS sequence"/>
</dbReference>
<comment type="caution">
    <text evidence="2">The sequence shown here is derived from an EMBL/GenBank/DDBJ whole genome shotgun (WGS) entry which is preliminary data.</text>
</comment>
<proteinExistence type="predicted"/>
<evidence type="ECO:0000256" key="1">
    <source>
        <dbReference type="SAM" id="Phobius"/>
    </source>
</evidence>
<dbReference type="OrthoDB" id="90760at2"/>
<dbReference type="RefSeq" id="WP_080022434.1">
    <property type="nucleotide sequence ID" value="NZ_LTAY01000031.1"/>
</dbReference>
<gene>
    <name evidence="2" type="ORF">CLTHE_11790</name>
</gene>